<accession>A0AAN1XUP9</accession>
<feature type="compositionally biased region" description="Acidic residues" evidence="11">
    <location>
        <begin position="735"/>
        <end position="744"/>
    </location>
</feature>
<proteinExistence type="predicted"/>
<dbReference type="PANTHER" id="PTHR30001:SF1">
    <property type="entry name" value="RIBONUCLEASE E_G-LIKE PROTEIN, CHLOROPLASTIC"/>
    <property type="match status" value="1"/>
</dbReference>
<evidence type="ECO:0000313" key="13">
    <source>
        <dbReference type="EMBL" id="BDE04776.1"/>
    </source>
</evidence>
<feature type="region of interest" description="Disordered" evidence="11">
    <location>
        <begin position="569"/>
        <end position="588"/>
    </location>
</feature>
<dbReference type="GO" id="GO:0046872">
    <property type="term" value="F:metal ion binding"/>
    <property type="evidence" value="ECO:0007669"/>
    <property type="project" value="UniProtKB-KW"/>
</dbReference>
<keyword evidence="7" id="KW-0378">Hydrolase</keyword>
<dbReference type="KEGG" id="vab:WPS_00520"/>
<keyword evidence="8" id="KW-0460">Magnesium</keyword>
<feature type="region of interest" description="Disordered" evidence="11">
    <location>
        <begin position="670"/>
        <end position="799"/>
    </location>
</feature>
<keyword evidence="2" id="KW-1003">Cell membrane</keyword>
<evidence type="ECO:0000256" key="3">
    <source>
        <dbReference type="ARBA" id="ARBA00022519"/>
    </source>
</evidence>
<dbReference type="NCBIfam" id="TIGR00757">
    <property type="entry name" value="RNaseEG"/>
    <property type="match status" value="1"/>
</dbReference>
<keyword evidence="14" id="KW-1185">Reference proteome</keyword>
<dbReference type="InterPro" id="IPR004659">
    <property type="entry name" value="RNase_E/G"/>
</dbReference>
<keyword evidence="6" id="KW-0255">Endonuclease</keyword>
<feature type="compositionally biased region" description="Basic residues" evidence="11">
    <location>
        <begin position="571"/>
        <end position="582"/>
    </location>
</feature>
<evidence type="ECO:0000256" key="2">
    <source>
        <dbReference type="ARBA" id="ARBA00022475"/>
    </source>
</evidence>
<feature type="compositionally biased region" description="Low complexity" evidence="11">
    <location>
        <begin position="868"/>
        <end position="899"/>
    </location>
</feature>
<feature type="compositionally biased region" description="Low complexity" evidence="11">
    <location>
        <begin position="783"/>
        <end position="793"/>
    </location>
</feature>
<dbReference type="GO" id="GO:0006364">
    <property type="term" value="P:rRNA processing"/>
    <property type="evidence" value="ECO:0007669"/>
    <property type="project" value="TreeGrafter"/>
</dbReference>
<evidence type="ECO:0000256" key="8">
    <source>
        <dbReference type="ARBA" id="ARBA00022842"/>
    </source>
</evidence>
<reference evidence="13 14" key="1">
    <citation type="journal article" date="2022" name="ISME Commun">
        <title>Vulcanimicrobium alpinus gen. nov. sp. nov., the first cultivated representative of the candidate phylum 'Eremiobacterota', is a metabolically versatile aerobic anoxygenic phototroph.</title>
        <authorList>
            <person name="Yabe S."/>
            <person name="Muto K."/>
            <person name="Abe K."/>
            <person name="Yokota A."/>
            <person name="Staudigel H."/>
            <person name="Tebo B.M."/>
        </authorList>
    </citation>
    <scope>NUCLEOTIDE SEQUENCE [LARGE SCALE GENOMIC DNA]</scope>
    <source>
        <strain evidence="13 14">WC8-2</strain>
    </source>
</reference>
<dbReference type="RefSeq" id="WP_317995867.1">
    <property type="nucleotide sequence ID" value="NZ_AP025523.1"/>
</dbReference>
<feature type="compositionally biased region" description="Low complexity" evidence="11">
    <location>
        <begin position="959"/>
        <end position="991"/>
    </location>
</feature>
<comment type="cofactor">
    <cofactor evidence="1">
        <name>Mg(2+)</name>
        <dbReference type="ChEBI" id="CHEBI:18420"/>
    </cofactor>
</comment>
<dbReference type="CDD" id="cd04453">
    <property type="entry name" value="S1_RNase_E"/>
    <property type="match status" value="1"/>
</dbReference>
<feature type="compositionally biased region" description="Low complexity" evidence="11">
    <location>
        <begin position="910"/>
        <end position="941"/>
    </location>
</feature>
<dbReference type="GO" id="GO:0003723">
    <property type="term" value="F:RNA binding"/>
    <property type="evidence" value="ECO:0007669"/>
    <property type="project" value="UniProtKB-KW"/>
</dbReference>
<feature type="compositionally biased region" description="Low complexity" evidence="11">
    <location>
        <begin position="749"/>
        <end position="761"/>
    </location>
</feature>
<evidence type="ECO:0000313" key="14">
    <source>
        <dbReference type="Proteomes" id="UP001317532"/>
    </source>
</evidence>
<dbReference type="SUPFAM" id="SSF50249">
    <property type="entry name" value="Nucleic acid-binding proteins"/>
    <property type="match status" value="1"/>
</dbReference>
<dbReference type="AlphaFoldDB" id="A0AAN1XUP9"/>
<dbReference type="InterPro" id="IPR012340">
    <property type="entry name" value="NA-bd_OB-fold"/>
</dbReference>
<name>A0AAN1XUP9_UNVUL</name>
<dbReference type="Gene3D" id="2.40.50.140">
    <property type="entry name" value="Nucleic acid-binding proteins"/>
    <property type="match status" value="1"/>
</dbReference>
<dbReference type="GO" id="GO:0004519">
    <property type="term" value="F:endonuclease activity"/>
    <property type="evidence" value="ECO:0007669"/>
    <property type="project" value="UniProtKB-KW"/>
</dbReference>
<evidence type="ECO:0000259" key="12">
    <source>
        <dbReference type="PROSITE" id="PS50126"/>
    </source>
</evidence>
<feature type="compositionally biased region" description="Basic residues" evidence="11">
    <location>
        <begin position="701"/>
        <end position="710"/>
    </location>
</feature>
<feature type="compositionally biased region" description="Pro residues" evidence="11">
    <location>
        <begin position="841"/>
        <end position="851"/>
    </location>
</feature>
<keyword evidence="3" id="KW-0997">Cell inner membrane</keyword>
<evidence type="ECO:0000256" key="11">
    <source>
        <dbReference type="SAM" id="MobiDB-lite"/>
    </source>
</evidence>
<feature type="domain" description="S1 motif" evidence="12">
    <location>
        <begin position="37"/>
        <end position="127"/>
    </location>
</feature>
<dbReference type="EMBL" id="AP025523">
    <property type="protein sequence ID" value="BDE04776.1"/>
    <property type="molecule type" value="Genomic_DNA"/>
</dbReference>
<feature type="region of interest" description="Disordered" evidence="11">
    <location>
        <begin position="841"/>
        <end position="998"/>
    </location>
</feature>
<dbReference type="SMART" id="SM00316">
    <property type="entry name" value="S1"/>
    <property type="match status" value="1"/>
</dbReference>
<dbReference type="InterPro" id="IPR003029">
    <property type="entry name" value="S1_domain"/>
</dbReference>
<evidence type="ECO:0000256" key="7">
    <source>
        <dbReference type="ARBA" id="ARBA00022801"/>
    </source>
</evidence>
<keyword evidence="10" id="KW-0472">Membrane</keyword>
<protein>
    <recommendedName>
        <fullName evidence="12">S1 motif domain-containing protein</fullName>
    </recommendedName>
</protein>
<keyword evidence="9" id="KW-0694">RNA-binding</keyword>
<keyword evidence="4" id="KW-0540">Nuclease</keyword>
<dbReference type="InterPro" id="IPR019307">
    <property type="entry name" value="RNA-bd_AU-1/RNase_E/G"/>
</dbReference>
<evidence type="ECO:0000256" key="1">
    <source>
        <dbReference type="ARBA" id="ARBA00001946"/>
    </source>
</evidence>
<dbReference type="PROSITE" id="PS50126">
    <property type="entry name" value="S1"/>
    <property type="match status" value="1"/>
</dbReference>
<evidence type="ECO:0000256" key="6">
    <source>
        <dbReference type="ARBA" id="ARBA00022759"/>
    </source>
</evidence>
<feature type="compositionally biased region" description="Basic residues" evidence="11">
    <location>
        <begin position="942"/>
        <end position="953"/>
    </location>
</feature>
<dbReference type="Gene3D" id="3.40.1260.20">
    <property type="entry name" value="Ribonuclease E, catalytic domain"/>
    <property type="match status" value="1"/>
</dbReference>
<dbReference type="GO" id="GO:0004540">
    <property type="term" value="F:RNA nuclease activity"/>
    <property type="evidence" value="ECO:0007669"/>
    <property type="project" value="InterPro"/>
</dbReference>
<keyword evidence="5" id="KW-0479">Metal-binding</keyword>
<sequence length="998" mass="106271">MSTDILISSDPWENRVAILEDGRLAEIYVERDERVIGSIYKGKVVNVLPGMGASFVDIGLGRNAFLYVDDINKTPLNIGDVEVMEGRSGYTITEKVSRGDDVLVQIVKEPRGLKGARVSTNISLPGRYLILMPTGKFSGVSRKIESADERNRLKAIMKAIRPEGMATVVRTAAANVSNAELIADLGVLIRMWHGILEQYKRVAAPALLHKDMNLVYKTARDFITPEVGHVWLDDETETENVRDFMRLLGPQYVERIQYYEHGKRLFADFKIDDEIARLMRPTVKLPSGGSIVIESTEALTVIDVNSGKFTGGKNLDDTIVRTNVEAAAEVARQVRLRDIGGIIVCDFIDMSSENDRNRVIATLQEGLRKDRTRSTIQSFSPLGLLEFTRKRVGKDLGQQLRGKCPTCEGLGSVMSPESVTIGAFREISAHRNGAAKHVHIAAAPIVAAQAEYWYADERLKLAEQLGAQIDVFVDPAVHPERPRIVWGDDNLPPFGQIRVGDEYEVELLSTRLPNATSAAAIVAGRIVEVENAVNAAGKTIRIRIIDVDGSDILAEARTPVEAAVAIGEGGKKRRRRGGKGRRGRELTAAEQADELRELAEEAEKGLGGRTAIGISTTDEVVAKNAAPKTTAQKAADGKVALLRGESLSGPRAAILPGEKLSGDRVAALSSAPLAPPQTPAAAAGVMPAPNGDATESEEGRRRRRRRRRGRGGAADVAASAAAPIRSQAGAVAVDADLDDDEELEERSGADAVAVAAGVPGENGERKRRRRRRRRRGRGGAGAEGQAVAAASGEPGAVPDRHIFRVDAGGAAHPTGETAPPVPSRAIAPWNRERGEIALEPPPAVITAPPEPAEAVKAARPTRRRRPLADTPARGGRLETAAPVPALPAPAAEAAVAQATPRRRTSRTKAAEAAAPAVETAAPATKPRTRKTTATAAGAAKAPAKKAAAKKTTAKKATAEKAGAVKAAPAKKATAAKKAASGTRKAPAAKKATTTRKKR</sequence>
<dbReference type="PANTHER" id="PTHR30001">
    <property type="entry name" value="RIBONUCLEASE"/>
    <property type="match status" value="1"/>
</dbReference>
<feature type="compositionally biased region" description="Low complexity" evidence="11">
    <location>
        <begin position="713"/>
        <end position="734"/>
    </location>
</feature>
<gene>
    <name evidence="13" type="ORF">WPS_00520</name>
</gene>
<organism evidence="13 14">
    <name type="scientific">Vulcanimicrobium alpinum</name>
    <dbReference type="NCBI Taxonomy" id="3016050"/>
    <lineage>
        <taxon>Bacteria</taxon>
        <taxon>Bacillati</taxon>
        <taxon>Vulcanimicrobiota</taxon>
        <taxon>Vulcanimicrobiia</taxon>
        <taxon>Vulcanimicrobiales</taxon>
        <taxon>Vulcanimicrobiaceae</taxon>
        <taxon>Vulcanimicrobium</taxon>
    </lineage>
</organism>
<dbReference type="Pfam" id="PF10150">
    <property type="entry name" value="RNase_E_G"/>
    <property type="match status" value="1"/>
</dbReference>
<feature type="compositionally biased region" description="Basic residues" evidence="11">
    <location>
        <begin position="765"/>
        <end position="777"/>
    </location>
</feature>
<evidence type="ECO:0000256" key="5">
    <source>
        <dbReference type="ARBA" id="ARBA00022723"/>
    </source>
</evidence>
<evidence type="ECO:0000256" key="4">
    <source>
        <dbReference type="ARBA" id="ARBA00022722"/>
    </source>
</evidence>
<dbReference type="GO" id="GO:0016787">
    <property type="term" value="F:hydrolase activity"/>
    <property type="evidence" value="ECO:0007669"/>
    <property type="project" value="UniProtKB-KW"/>
</dbReference>
<dbReference type="GO" id="GO:0005737">
    <property type="term" value="C:cytoplasm"/>
    <property type="evidence" value="ECO:0007669"/>
    <property type="project" value="TreeGrafter"/>
</dbReference>
<evidence type="ECO:0000256" key="9">
    <source>
        <dbReference type="ARBA" id="ARBA00022884"/>
    </source>
</evidence>
<dbReference type="Proteomes" id="UP001317532">
    <property type="component" value="Chromosome"/>
</dbReference>
<evidence type="ECO:0000256" key="10">
    <source>
        <dbReference type="ARBA" id="ARBA00023136"/>
    </source>
</evidence>